<feature type="active site" description="Charge relay system" evidence="10 11">
    <location>
        <position position="238"/>
    </location>
</feature>
<dbReference type="SUPFAM" id="SSF54897">
    <property type="entry name" value="Protease propeptides/inhibitors"/>
    <property type="match status" value="1"/>
</dbReference>
<evidence type="ECO:0000259" key="14">
    <source>
        <dbReference type="PROSITE" id="PS51829"/>
    </source>
</evidence>
<comment type="caution">
    <text evidence="15">The sequence shown here is derived from an EMBL/GenBank/DDBJ whole genome shotgun (WGS) entry which is preliminary data.</text>
</comment>
<dbReference type="Gene3D" id="3.40.50.200">
    <property type="entry name" value="Peptidase S8/S53 domain"/>
    <property type="match status" value="1"/>
</dbReference>
<dbReference type="FunFam" id="2.60.120.260:FF:000006">
    <property type="entry name" value="Proprotein convertase subtilisin/kexin type 5"/>
    <property type="match status" value="1"/>
</dbReference>
<keyword evidence="4 13" id="KW-0732">Signal</keyword>
<dbReference type="InterPro" id="IPR022398">
    <property type="entry name" value="Peptidase_S8_His-AS"/>
</dbReference>
<dbReference type="AlphaFoldDB" id="A0A9D4JXC2"/>
<dbReference type="InterPro" id="IPR008979">
    <property type="entry name" value="Galactose-bd-like_sf"/>
</dbReference>
<evidence type="ECO:0000256" key="13">
    <source>
        <dbReference type="SAM" id="SignalP"/>
    </source>
</evidence>
<keyword evidence="16" id="KW-1185">Reference proteome</keyword>
<dbReference type="Gene3D" id="2.60.120.260">
    <property type="entry name" value="Galactose-binding domain-like"/>
    <property type="match status" value="1"/>
</dbReference>
<dbReference type="Proteomes" id="UP000828390">
    <property type="component" value="Unassembled WGS sequence"/>
</dbReference>
<organism evidence="15 16">
    <name type="scientific">Dreissena polymorpha</name>
    <name type="common">Zebra mussel</name>
    <name type="synonym">Mytilus polymorpha</name>
    <dbReference type="NCBI Taxonomy" id="45954"/>
    <lineage>
        <taxon>Eukaryota</taxon>
        <taxon>Metazoa</taxon>
        <taxon>Spiralia</taxon>
        <taxon>Lophotrochozoa</taxon>
        <taxon>Mollusca</taxon>
        <taxon>Bivalvia</taxon>
        <taxon>Autobranchia</taxon>
        <taxon>Heteroconchia</taxon>
        <taxon>Euheterodonta</taxon>
        <taxon>Imparidentia</taxon>
        <taxon>Neoheterodontei</taxon>
        <taxon>Myida</taxon>
        <taxon>Dreissenoidea</taxon>
        <taxon>Dreissenidae</taxon>
        <taxon>Dreissena</taxon>
    </lineage>
</organism>
<dbReference type="Gene3D" id="3.30.70.850">
    <property type="entry name" value="Peptidase S8, pro-domain"/>
    <property type="match status" value="1"/>
</dbReference>
<dbReference type="PROSITE" id="PS51829">
    <property type="entry name" value="P_HOMO_B"/>
    <property type="match status" value="1"/>
</dbReference>
<dbReference type="InterPro" id="IPR036852">
    <property type="entry name" value="Peptidase_S8/S53_dom_sf"/>
</dbReference>
<evidence type="ECO:0000313" key="15">
    <source>
        <dbReference type="EMBL" id="KAH3826474.1"/>
    </source>
</evidence>
<feature type="active site" description="Charge relay system" evidence="10 11">
    <location>
        <position position="421"/>
    </location>
</feature>
<dbReference type="OrthoDB" id="300641at2759"/>
<evidence type="ECO:0000256" key="10">
    <source>
        <dbReference type="PIRSR" id="PIRSR615500-1"/>
    </source>
</evidence>
<name>A0A9D4JXC2_DREPO</name>
<evidence type="ECO:0000256" key="3">
    <source>
        <dbReference type="ARBA" id="ARBA00022685"/>
    </source>
</evidence>
<dbReference type="InterPro" id="IPR000209">
    <property type="entry name" value="Peptidase_S8/S53_dom"/>
</dbReference>
<feature type="signal peptide" evidence="13">
    <location>
        <begin position="1"/>
        <end position="16"/>
    </location>
</feature>
<dbReference type="PROSITE" id="PS00137">
    <property type="entry name" value="SUBTILASE_HIS"/>
    <property type="match status" value="1"/>
</dbReference>
<comment type="similarity">
    <text evidence="1">Belongs to the peptidase S8 family. Furin subfamily.</text>
</comment>
<keyword evidence="8" id="KW-1015">Disulfide bond</keyword>
<feature type="region of interest" description="Disordered" evidence="12">
    <location>
        <begin position="200"/>
        <end position="238"/>
    </location>
</feature>
<dbReference type="EMBL" id="JAIWYP010000005">
    <property type="protein sequence ID" value="KAH3826474.1"/>
    <property type="molecule type" value="Genomic_DNA"/>
</dbReference>
<evidence type="ECO:0000256" key="9">
    <source>
        <dbReference type="ARBA" id="ARBA00023180"/>
    </source>
</evidence>
<dbReference type="InterPro" id="IPR023828">
    <property type="entry name" value="Peptidase_S8_Ser-AS"/>
</dbReference>
<keyword evidence="6 11" id="KW-0720">Serine protease</keyword>
<feature type="compositionally biased region" description="Basic and acidic residues" evidence="12">
    <location>
        <begin position="217"/>
        <end position="229"/>
    </location>
</feature>
<evidence type="ECO:0000256" key="5">
    <source>
        <dbReference type="ARBA" id="ARBA00022801"/>
    </source>
</evidence>
<dbReference type="Pfam" id="PF01483">
    <property type="entry name" value="P_proprotein"/>
    <property type="match status" value="1"/>
</dbReference>
<evidence type="ECO:0000256" key="11">
    <source>
        <dbReference type="PROSITE-ProRule" id="PRU01240"/>
    </source>
</evidence>
<keyword evidence="9" id="KW-0325">Glycoprotein</keyword>
<keyword evidence="2 11" id="KW-0645">Protease</keyword>
<dbReference type="GO" id="GO:0004252">
    <property type="term" value="F:serine-type endopeptidase activity"/>
    <property type="evidence" value="ECO:0007669"/>
    <property type="project" value="UniProtKB-UniRule"/>
</dbReference>
<protein>
    <recommendedName>
        <fullName evidence="14">P/Homo B domain-containing protein</fullName>
    </recommendedName>
</protein>
<dbReference type="Pfam" id="PF00082">
    <property type="entry name" value="Peptidase_S8"/>
    <property type="match status" value="1"/>
</dbReference>
<sequence length="795" mass="89186">MRTRLTLALMLSVCLSLIPGLPTTPSDPQAPGYFLNTFLVQVEDRQTAERVARDNGFLLEAELPLLNMYVLTHPDVTSRSRRSADDYVSKLMEDNRVRFAEQQVALKRVKRSHGIVYDKQLEFPIREVANYSAFYRVPQKFSTRDGSLFDDEFFKDQWYLQNNEQTGGKRDIDLHVMPVWQQGFNGLGVRVTTLDDGVDHEHPDIRNNYDARASADFNDKNDKKNDPTPDKSSAANSHGTRCAGEIAAEAGNGICGVGVAFRSSIGGIRILDGVVTDELEARALLYEHDYIHIYSASWGPHDDGKTMEAPHTACREAFRKGVETGRNGLGNLYIWATGNGGGDDDHCGADGYVGSIESISVQSLTDHGDKPFFGERCCSTMIAVPTGGEATKKEEMNAMYKIKVVTTDLNGGCVENFEGTSSAAPLASGVYALVLQANPNLTWRDVQHITAKAARIPIGGDGWTINGAGYHVNDKFGFGMMDATVMVHLAQQWVNKPQQRVCESGEKTVDANISPGQCHKVEFPYQSCQGDDATSITNLEHVQLHVHAEAARRGDVEIYLESPASTRSLLIKRRMNDDSKEAIDFTFLTVHNWEENPAGTWVIEVCNTASEGHHDSKPMHFTSWALTMYGYHDDDKKKSLPEKAKRPDESELQTIMRREYDFSRSVTLKRAVDLDTVKKTEEIKKEFDEKADKILGTMSHLFQGRSFKLNDLYKNKMYNRGLTSPEIADDSSDVEFSDESFATLKRELLEALISREISDLEKPHIREHSHDAERHHEITRLLDDLEQYLSERKKK</sequence>
<gene>
    <name evidence="15" type="ORF">DPMN_128380</name>
</gene>
<feature type="domain" description="P/Homo B" evidence="14">
    <location>
        <begin position="495"/>
        <end position="634"/>
    </location>
</feature>
<keyword evidence="7" id="KW-0865">Zymogen</keyword>
<dbReference type="FunFam" id="3.40.50.200:FF:000021">
    <property type="entry name" value="Proprotein convertase subtilisin/kexin type 5a"/>
    <property type="match status" value="1"/>
</dbReference>
<dbReference type="GO" id="GO:0000139">
    <property type="term" value="C:Golgi membrane"/>
    <property type="evidence" value="ECO:0007669"/>
    <property type="project" value="TreeGrafter"/>
</dbReference>
<evidence type="ECO:0000256" key="8">
    <source>
        <dbReference type="ARBA" id="ARBA00023157"/>
    </source>
</evidence>
<dbReference type="SUPFAM" id="SSF49785">
    <property type="entry name" value="Galactose-binding domain-like"/>
    <property type="match status" value="1"/>
</dbReference>
<accession>A0A9D4JXC2</accession>
<keyword evidence="3" id="KW-0165">Cleavage on pair of basic residues</keyword>
<evidence type="ECO:0000256" key="6">
    <source>
        <dbReference type="ARBA" id="ARBA00022825"/>
    </source>
</evidence>
<dbReference type="PROSITE" id="PS51892">
    <property type="entry name" value="SUBTILASE"/>
    <property type="match status" value="1"/>
</dbReference>
<proteinExistence type="inferred from homology"/>
<dbReference type="PRINTS" id="PR00723">
    <property type="entry name" value="SUBTILISIN"/>
</dbReference>
<reference evidence="15" key="1">
    <citation type="journal article" date="2019" name="bioRxiv">
        <title>The Genome of the Zebra Mussel, Dreissena polymorpha: A Resource for Invasive Species Research.</title>
        <authorList>
            <person name="McCartney M.A."/>
            <person name="Auch B."/>
            <person name="Kono T."/>
            <person name="Mallez S."/>
            <person name="Zhang Y."/>
            <person name="Obille A."/>
            <person name="Becker A."/>
            <person name="Abrahante J.E."/>
            <person name="Garbe J."/>
            <person name="Badalamenti J.P."/>
            <person name="Herman A."/>
            <person name="Mangelson H."/>
            <person name="Liachko I."/>
            <person name="Sullivan S."/>
            <person name="Sone E.D."/>
            <person name="Koren S."/>
            <person name="Silverstein K.A.T."/>
            <person name="Beckman K.B."/>
            <person name="Gohl D.M."/>
        </authorList>
    </citation>
    <scope>NUCLEOTIDE SEQUENCE</scope>
    <source>
        <strain evidence="15">Duluth1</strain>
        <tissue evidence="15">Whole animal</tissue>
    </source>
</reference>
<dbReference type="InterPro" id="IPR002884">
    <property type="entry name" value="P_dom"/>
</dbReference>
<dbReference type="InterPro" id="IPR038466">
    <property type="entry name" value="S8_pro-domain_sf"/>
</dbReference>
<dbReference type="InterPro" id="IPR015500">
    <property type="entry name" value="Peptidase_S8_subtilisin-rel"/>
</dbReference>
<dbReference type="GO" id="GO:0005802">
    <property type="term" value="C:trans-Golgi network"/>
    <property type="evidence" value="ECO:0007669"/>
    <property type="project" value="TreeGrafter"/>
</dbReference>
<dbReference type="CDD" id="cd04059">
    <property type="entry name" value="Peptidases_S8_Protein_convertases_Kexins_Furin-like"/>
    <property type="match status" value="1"/>
</dbReference>
<feature type="compositionally biased region" description="Basic and acidic residues" evidence="12">
    <location>
        <begin position="200"/>
        <end position="209"/>
    </location>
</feature>
<evidence type="ECO:0000256" key="4">
    <source>
        <dbReference type="ARBA" id="ARBA00022729"/>
    </source>
</evidence>
<dbReference type="PANTHER" id="PTHR42884:SF23">
    <property type="entry name" value="FURIN-LIKE PROTEASE 2"/>
    <property type="match status" value="1"/>
</dbReference>
<dbReference type="PANTHER" id="PTHR42884">
    <property type="entry name" value="PROPROTEIN CONVERTASE SUBTILISIN/KEXIN-RELATED"/>
    <property type="match status" value="1"/>
</dbReference>
<feature type="active site" description="Charge relay system" evidence="10 11">
    <location>
        <position position="195"/>
    </location>
</feature>
<feature type="chain" id="PRO_5039609254" description="P/Homo B domain-containing protein" evidence="13">
    <location>
        <begin position="17"/>
        <end position="795"/>
    </location>
</feature>
<keyword evidence="5 11" id="KW-0378">Hydrolase</keyword>
<dbReference type="InterPro" id="IPR032815">
    <property type="entry name" value="S8_pro-domain"/>
</dbReference>
<evidence type="ECO:0000313" key="16">
    <source>
        <dbReference type="Proteomes" id="UP000828390"/>
    </source>
</evidence>
<dbReference type="InterPro" id="IPR034182">
    <property type="entry name" value="Kexin/furin"/>
</dbReference>
<evidence type="ECO:0000256" key="1">
    <source>
        <dbReference type="ARBA" id="ARBA00005325"/>
    </source>
</evidence>
<reference evidence="15" key="2">
    <citation type="submission" date="2020-11" db="EMBL/GenBank/DDBJ databases">
        <authorList>
            <person name="McCartney M.A."/>
            <person name="Auch B."/>
            <person name="Kono T."/>
            <person name="Mallez S."/>
            <person name="Becker A."/>
            <person name="Gohl D.M."/>
            <person name="Silverstein K.A.T."/>
            <person name="Koren S."/>
            <person name="Bechman K.B."/>
            <person name="Herman A."/>
            <person name="Abrahante J.E."/>
            <person name="Garbe J."/>
        </authorList>
    </citation>
    <scope>NUCLEOTIDE SEQUENCE</scope>
    <source>
        <strain evidence="15">Duluth1</strain>
        <tissue evidence="15">Whole animal</tissue>
    </source>
</reference>
<evidence type="ECO:0000256" key="12">
    <source>
        <dbReference type="SAM" id="MobiDB-lite"/>
    </source>
</evidence>
<dbReference type="SUPFAM" id="SSF52743">
    <property type="entry name" value="Subtilisin-like"/>
    <property type="match status" value="1"/>
</dbReference>
<evidence type="ECO:0000256" key="7">
    <source>
        <dbReference type="ARBA" id="ARBA00023145"/>
    </source>
</evidence>
<dbReference type="Pfam" id="PF16470">
    <property type="entry name" value="S8_pro-domain"/>
    <property type="match status" value="1"/>
</dbReference>
<dbReference type="GO" id="GO:0016485">
    <property type="term" value="P:protein processing"/>
    <property type="evidence" value="ECO:0007669"/>
    <property type="project" value="TreeGrafter"/>
</dbReference>
<dbReference type="PROSITE" id="PS00138">
    <property type="entry name" value="SUBTILASE_SER"/>
    <property type="match status" value="1"/>
</dbReference>
<evidence type="ECO:0000256" key="2">
    <source>
        <dbReference type="ARBA" id="ARBA00022670"/>
    </source>
</evidence>